<dbReference type="RefSeq" id="WP_231615851.1">
    <property type="nucleotide sequence ID" value="NZ_SJPV01000009.1"/>
</dbReference>
<dbReference type="InterPro" id="IPR011990">
    <property type="entry name" value="TPR-like_helical_dom_sf"/>
</dbReference>
<feature type="region of interest" description="Disordered" evidence="2">
    <location>
        <begin position="1"/>
        <end position="65"/>
    </location>
</feature>
<gene>
    <name evidence="3" type="ORF">Poly41_47060</name>
</gene>
<dbReference type="EMBL" id="SJPV01000009">
    <property type="protein sequence ID" value="TWU33710.1"/>
    <property type="molecule type" value="Genomic_DNA"/>
</dbReference>
<dbReference type="InterPro" id="IPR019734">
    <property type="entry name" value="TPR_rpt"/>
</dbReference>
<dbReference type="Proteomes" id="UP000319143">
    <property type="component" value="Unassembled WGS sequence"/>
</dbReference>
<proteinExistence type="predicted"/>
<feature type="repeat" description="TPR" evidence="1">
    <location>
        <begin position="88"/>
        <end position="121"/>
    </location>
</feature>
<keyword evidence="1" id="KW-0802">TPR repeat</keyword>
<comment type="caution">
    <text evidence="3">The sequence shown here is derived from an EMBL/GenBank/DDBJ whole genome shotgun (WGS) entry which is preliminary data.</text>
</comment>
<name>A0A5C6DA00_9BACT</name>
<keyword evidence="4" id="KW-1185">Reference proteome</keyword>
<dbReference type="PROSITE" id="PS50005">
    <property type="entry name" value="TPR"/>
    <property type="match status" value="1"/>
</dbReference>
<reference evidence="3 4" key="1">
    <citation type="submission" date="2019-02" db="EMBL/GenBank/DDBJ databases">
        <title>Deep-cultivation of Planctomycetes and their phenomic and genomic characterization uncovers novel biology.</title>
        <authorList>
            <person name="Wiegand S."/>
            <person name="Jogler M."/>
            <person name="Boedeker C."/>
            <person name="Pinto D."/>
            <person name="Vollmers J."/>
            <person name="Rivas-Marin E."/>
            <person name="Kohn T."/>
            <person name="Peeters S.H."/>
            <person name="Heuer A."/>
            <person name="Rast P."/>
            <person name="Oberbeckmann S."/>
            <person name="Bunk B."/>
            <person name="Jeske O."/>
            <person name="Meyerdierks A."/>
            <person name="Storesund J.E."/>
            <person name="Kallscheuer N."/>
            <person name="Luecker S."/>
            <person name="Lage O.M."/>
            <person name="Pohl T."/>
            <person name="Merkel B.J."/>
            <person name="Hornburger P."/>
            <person name="Mueller R.-W."/>
            <person name="Bruemmer F."/>
            <person name="Labrenz M."/>
            <person name="Spormann A.M."/>
            <person name="Op Den Camp H."/>
            <person name="Overmann J."/>
            <person name="Amann R."/>
            <person name="Jetten M.S.M."/>
            <person name="Mascher T."/>
            <person name="Medema M.H."/>
            <person name="Devos D.P."/>
            <person name="Kaster A.-K."/>
            <person name="Ovreas L."/>
            <person name="Rohde M."/>
            <person name="Galperin M.Y."/>
            <person name="Jogler C."/>
        </authorList>
    </citation>
    <scope>NUCLEOTIDE SEQUENCE [LARGE SCALE GENOMIC DNA]</scope>
    <source>
        <strain evidence="3 4">Poly41</strain>
    </source>
</reference>
<accession>A0A5C6DA00</accession>
<dbReference type="Gene3D" id="1.25.40.10">
    <property type="entry name" value="Tetratricopeptide repeat domain"/>
    <property type="match status" value="2"/>
</dbReference>
<dbReference type="AlphaFoldDB" id="A0A5C6DA00"/>
<dbReference type="SUPFAM" id="SSF48452">
    <property type="entry name" value="TPR-like"/>
    <property type="match status" value="1"/>
</dbReference>
<evidence type="ECO:0000313" key="4">
    <source>
        <dbReference type="Proteomes" id="UP000319143"/>
    </source>
</evidence>
<organism evidence="3 4">
    <name type="scientific">Novipirellula artificiosorum</name>
    <dbReference type="NCBI Taxonomy" id="2528016"/>
    <lineage>
        <taxon>Bacteria</taxon>
        <taxon>Pseudomonadati</taxon>
        <taxon>Planctomycetota</taxon>
        <taxon>Planctomycetia</taxon>
        <taxon>Pirellulales</taxon>
        <taxon>Pirellulaceae</taxon>
        <taxon>Novipirellula</taxon>
    </lineage>
</organism>
<dbReference type="Pfam" id="PF14559">
    <property type="entry name" value="TPR_19"/>
    <property type="match status" value="1"/>
</dbReference>
<protein>
    <submittedName>
        <fullName evidence="3">Tetratricopeptide repeat protein</fullName>
    </submittedName>
</protein>
<evidence type="ECO:0000256" key="1">
    <source>
        <dbReference type="PROSITE-ProRule" id="PRU00339"/>
    </source>
</evidence>
<evidence type="ECO:0000313" key="3">
    <source>
        <dbReference type="EMBL" id="TWU33710.1"/>
    </source>
</evidence>
<evidence type="ECO:0000256" key="2">
    <source>
        <dbReference type="SAM" id="MobiDB-lite"/>
    </source>
</evidence>
<sequence>MPNTNDSSEAETPRSADADASVDAQPVAPQDSANPMEGGRWRPVRPEELLRKNPPSVDMDGSAEPVIKVRRQRRQELEHHVRSCPTDIEAYRELAAIYRKDERPQEAARVLTEAGRLFPDDPTLLWELEEARLARSLQQYREVSDLAARLKTPEVDRELKRSRDDWAYRRIEICKARLARDPSHKHLRLVLAEAQMDCEQHDEAIVELDELLKLDEFSSQASLLKGRCLLQLGRDAEAMVSLRAAGLRRAVVAPLPIRVAALRLLCDTAERLGIELTLEHYRNHLATLEQDLAKQAKPS</sequence>